<sequence length="227" mass="25678">MNTRSKRINYKQLAAGNLTSIKTNPILSTAVKMVRLQLILCTFTTRSISNLYLTLQDKSDADEKDDEVIKINLDNIKTESFSSESDEIEPSQTLAKTNTEMDTDSDESRKFSKAEKNKGKAEKQPYKTSSFKPFTIHRGSENDSTKPFKESTLKFISDINEASTSKTEFGNNLPKDSKKENNKNKQAKKISKKSQEKPIIISSDSDSTEYKKAPTKKKEAKKVKLFI</sequence>
<name>A0A9C6X3F0_FRAOC</name>
<feature type="compositionally biased region" description="Basic and acidic residues" evidence="1">
    <location>
        <begin position="106"/>
        <end position="125"/>
    </location>
</feature>
<proteinExistence type="predicted"/>
<dbReference type="GeneID" id="127750539"/>
<keyword evidence="2" id="KW-1185">Reference proteome</keyword>
<dbReference type="KEGG" id="foc:127750539"/>
<feature type="compositionally biased region" description="Basic and acidic residues" evidence="1">
    <location>
        <begin position="138"/>
        <end position="148"/>
    </location>
</feature>
<evidence type="ECO:0000256" key="1">
    <source>
        <dbReference type="SAM" id="MobiDB-lite"/>
    </source>
</evidence>
<dbReference type="AlphaFoldDB" id="A0A9C6X3F0"/>
<accession>A0A9C6X3F0</accession>
<feature type="region of interest" description="Disordered" evidence="1">
    <location>
        <begin position="81"/>
        <end position="148"/>
    </location>
</feature>
<gene>
    <name evidence="3" type="primary">LOC127750539</name>
</gene>
<evidence type="ECO:0000313" key="2">
    <source>
        <dbReference type="Proteomes" id="UP000504606"/>
    </source>
</evidence>
<protein>
    <submittedName>
        <fullName evidence="3">Uncharacterized protein LOC127750539 isoform X1</fullName>
    </submittedName>
</protein>
<organism evidence="2 3">
    <name type="scientific">Frankliniella occidentalis</name>
    <name type="common">Western flower thrips</name>
    <name type="synonym">Euthrips occidentalis</name>
    <dbReference type="NCBI Taxonomy" id="133901"/>
    <lineage>
        <taxon>Eukaryota</taxon>
        <taxon>Metazoa</taxon>
        <taxon>Ecdysozoa</taxon>
        <taxon>Arthropoda</taxon>
        <taxon>Hexapoda</taxon>
        <taxon>Insecta</taxon>
        <taxon>Pterygota</taxon>
        <taxon>Neoptera</taxon>
        <taxon>Paraneoptera</taxon>
        <taxon>Thysanoptera</taxon>
        <taxon>Terebrantia</taxon>
        <taxon>Thripoidea</taxon>
        <taxon>Thripidae</taxon>
        <taxon>Frankliniella</taxon>
    </lineage>
</organism>
<feature type="compositionally biased region" description="Polar residues" evidence="1">
    <location>
        <begin position="160"/>
        <end position="170"/>
    </location>
</feature>
<evidence type="ECO:0000313" key="3">
    <source>
        <dbReference type="RefSeq" id="XP_052128435.1"/>
    </source>
</evidence>
<feature type="compositionally biased region" description="Polar residues" evidence="1">
    <location>
        <begin position="90"/>
        <end position="100"/>
    </location>
</feature>
<feature type="region of interest" description="Disordered" evidence="1">
    <location>
        <begin position="160"/>
        <end position="215"/>
    </location>
</feature>
<reference evidence="3" key="1">
    <citation type="submission" date="2025-08" db="UniProtKB">
        <authorList>
            <consortium name="RefSeq"/>
        </authorList>
    </citation>
    <scope>IDENTIFICATION</scope>
    <source>
        <tissue evidence="3">Whole organism</tissue>
    </source>
</reference>
<dbReference type="RefSeq" id="XP_052128435.1">
    <property type="nucleotide sequence ID" value="XM_052272475.1"/>
</dbReference>
<dbReference type="Proteomes" id="UP000504606">
    <property type="component" value="Unplaced"/>
</dbReference>